<dbReference type="NCBIfam" id="TIGR02568">
    <property type="entry name" value="LcrE"/>
    <property type="match status" value="1"/>
</dbReference>
<dbReference type="GO" id="GO:0050709">
    <property type="term" value="P:negative regulation of protein secretion"/>
    <property type="evidence" value="ECO:0007669"/>
    <property type="project" value="InterPro"/>
</dbReference>
<keyword evidence="5" id="KW-1185">Reference proteome</keyword>
<dbReference type="GO" id="GO:0019867">
    <property type="term" value="C:outer membrane"/>
    <property type="evidence" value="ECO:0007669"/>
    <property type="project" value="InterPro"/>
</dbReference>
<dbReference type="RefSeq" id="WP_184863383.1">
    <property type="nucleotide sequence ID" value="NZ_JACHLK010000015.1"/>
</dbReference>
<reference evidence="4 5" key="1">
    <citation type="submission" date="2020-08" db="EMBL/GenBank/DDBJ databases">
        <title>Functional genomics of gut bacteria from endangered species of beetles.</title>
        <authorList>
            <person name="Carlos-Shanley C."/>
        </authorList>
    </citation>
    <scope>NUCLEOTIDE SEQUENCE [LARGE SCALE GENOMIC DNA]</scope>
    <source>
        <strain evidence="4 5">S00198</strain>
    </source>
</reference>
<evidence type="ECO:0000259" key="3">
    <source>
        <dbReference type="Pfam" id="PF09059"/>
    </source>
</evidence>
<dbReference type="InterPro" id="IPR013351">
    <property type="entry name" value="T3SS_TyeA-rel"/>
</dbReference>
<protein>
    <submittedName>
        <fullName evidence="4">Type III secretion protein W</fullName>
    </submittedName>
</protein>
<comment type="caution">
    <text evidence="4">The sequence shown here is derived from an EMBL/GenBank/DDBJ whole genome shotgun (WGS) entry which is preliminary data.</text>
</comment>
<dbReference type="SUPFAM" id="SSF140591">
    <property type="entry name" value="Type III secretion system domain"/>
    <property type="match status" value="2"/>
</dbReference>
<dbReference type="Pfam" id="PF09059">
    <property type="entry name" value="TyeA"/>
    <property type="match status" value="1"/>
</dbReference>
<feature type="domain" description="Type III secretion system effector delivery regulator TyeA" evidence="3">
    <location>
        <begin position="289"/>
        <end position="367"/>
    </location>
</feature>
<dbReference type="Gene3D" id="1.20.1280.80">
    <property type="match status" value="1"/>
</dbReference>
<name>A0A7X0PJ44_9BURK</name>
<accession>A0A7X0PJ44</accession>
<dbReference type="AlphaFoldDB" id="A0A7X0PJ44"/>
<dbReference type="GO" id="GO:0009986">
    <property type="term" value="C:cell surface"/>
    <property type="evidence" value="ECO:0007669"/>
    <property type="project" value="InterPro"/>
</dbReference>
<dbReference type="Proteomes" id="UP000575083">
    <property type="component" value="Unassembled WGS sequence"/>
</dbReference>
<evidence type="ECO:0000256" key="1">
    <source>
        <dbReference type="SAM" id="MobiDB-lite"/>
    </source>
</evidence>
<feature type="domain" description="Hypersensitivity response secretion-like HrpJ" evidence="2">
    <location>
        <begin position="64"/>
        <end position="217"/>
    </location>
</feature>
<organism evidence="4 5">
    <name type="scientific">Acidovorax soli</name>
    <dbReference type="NCBI Taxonomy" id="592050"/>
    <lineage>
        <taxon>Bacteria</taxon>
        <taxon>Pseudomonadati</taxon>
        <taxon>Pseudomonadota</taxon>
        <taxon>Betaproteobacteria</taxon>
        <taxon>Burkholderiales</taxon>
        <taxon>Comamonadaceae</taxon>
        <taxon>Acidovorax</taxon>
    </lineage>
</organism>
<dbReference type="InterPro" id="IPR013401">
    <property type="entry name" value="T3SS_LcrE"/>
</dbReference>
<dbReference type="EMBL" id="JACHLK010000015">
    <property type="protein sequence ID" value="MBB6562917.1"/>
    <property type="molecule type" value="Genomic_DNA"/>
</dbReference>
<gene>
    <name evidence="4" type="ORF">HNP48_005634</name>
</gene>
<evidence type="ECO:0000259" key="2">
    <source>
        <dbReference type="Pfam" id="PF07201"/>
    </source>
</evidence>
<dbReference type="InterPro" id="IPR038347">
    <property type="entry name" value="TyeA_sf"/>
</dbReference>
<dbReference type="InterPro" id="IPR010812">
    <property type="entry name" value="HrpJ-like"/>
</dbReference>
<proteinExistence type="predicted"/>
<evidence type="ECO:0000313" key="4">
    <source>
        <dbReference type="EMBL" id="MBB6562917.1"/>
    </source>
</evidence>
<evidence type="ECO:0000313" key="5">
    <source>
        <dbReference type="Proteomes" id="UP000575083"/>
    </source>
</evidence>
<sequence>MSRIDAFNPATPSFDTALHQGGAQGGQSAVGHFGGQQVQVDDANSVLTDAAEEISLHHSEKAESKHSSERRKEATRAMEMMSPEAIMAYMDASQSQGEPEELVQLAKRMLSGQGDPAAQARKAFGEPTQQFMALQYALQQGEREGAAPEILDSLREALDDLEMEHGPRIRADINTIGTAAEGAQGRAEVSQFQATYRDVVLGNNSLSGTLRLALERFGDGDFAGGLARLIKALGNDLAAARPSGDPSRLQSLVQDLYHLSVAATVLDDSRALLEGLAAKHGIALGSAPGLMQDLVGVSAEKWVAGSRFTALAEKFGAGGVAPQIQFLTGVKLLLRDMPPKVFIDADQRQTVFQAVQDALDAAIDREDY</sequence>
<feature type="region of interest" description="Disordered" evidence="1">
    <location>
        <begin position="57"/>
        <end position="76"/>
    </location>
</feature>
<dbReference type="GO" id="GO:0030254">
    <property type="term" value="P:protein secretion by the type III secretion system"/>
    <property type="evidence" value="ECO:0007669"/>
    <property type="project" value="InterPro"/>
</dbReference>
<dbReference type="NCBIfam" id="TIGR02511">
    <property type="entry name" value="type_III_tyeA"/>
    <property type="match status" value="1"/>
</dbReference>
<dbReference type="InterPro" id="IPR015144">
    <property type="entry name" value="T3SS_TyeA"/>
</dbReference>
<feature type="region of interest" description="Disordered" evidence="1">
    <location>
        <begin position="1"/>
        <end position="31"/>
    </location>
</feature>
<dbReference type="Pfam" id="PF07201">
    <property type="entry name" value="HrpJ"/>
    <property type="match status" value="1"/>
</dbReference>